<organism evidence="1 2">
    <name type="scientific">Trichogramma kaykai</name>
    <dbReference type="NCBI Taxonomy" id="54128"/>
    <lineage>
        <taxon>Eukaryota</taxon>
        <taxon>Metazoa</taxon>
        <taxon>Ecdysozoa</taxon>
        <taxon>Arthropoda</taxon>
        <taxon>Hexapoda</taxon>
        <taxon>Insecta</taxon>
        <taxon>Pterygota</taxon>
        <taxon>Neoptera</taxon>
        <taxon>Endopterygota</taxon>
        <taxon>Hymenoptera</taxon>
        <taxon>Apocrita</taxon>
        <taxon>Proctotrupomorpha</taxon>
        <taxon>Chalcidoidea</taxon>
        <taxon>Trichogrammatidae</taxon>
        <taxon>Trichogramma</taxon>
    </lineage>
</organism>
<reference evidence="1 2" key="1">
    <citation type="journal article" date="2024" name="bioRxiv">
        <title>A reference genome for Trichogramma kaykai: A tiny desert-dwelling parasitoid wasp with competing sex-ratio distorters.</title>
        <authorList>
            <person name="Culotta J."/>
            <person name="Lindsey A.R."/>
        </authorList>
    </citation>
    <scope>NUCLEOTIDE SEQUENCE [LARGE SCALE GENOMIC DNA]</scope>
    <source>
        <strain evidence="1 2">KSX58</strain>
    </source>
</reference>
<dbReference type="AlphaFoldDB" id="A0ABD2XNN9"/>
<gene>
    <name evidence="1" type="ORF">TKK_000796</name>
</gene>
<accession>A0ABD2XNN9</accession>
<keyword evidence="2" id="KW-1185">Reference proteome</keyword>
<dbReference type="EMBL" id="JBJJXI010000018">
    <property type="protein sequence ID" value="KAL3406638.1"/>
    <property type="molecule type" value="Genomic_DNA"/>
</dbReference>
<name>A0ABD2XNN9_9HYME</name>
<protein>
    <submittedName>
        <fullName evidence="1">Uncharacterized protein</fullName>
    </submittedName>
</protein>
<comment type="caution">
    <text evidence="1">The sequence shown here is derived from an EMBL/GenBank/DDBJ whole genome shotgun (WGS) entry which is preliminary data.</text>
</comment>
<sequence>MKQFSFAAAEDRIRDYFDDVWLALEDEQLPRELDEIAWAALKLPVERAYTTMMLARFHRSRRTDRLFSYMEHTLPGSVEVLSAMRVEVENEVSRADSLRLGPNLTLHDFCRRDPACEYEPEVYEALRAILDDDFERRFPQTREMIKGHVAKNLLHKLRRELARATTRARH</sequence>
<evidence type="ECO:0000313" key="2">
    <source>
        <dbReference type="Proteomes" id="UP001627154"/>
    </source>
</evidence>
<dbReference type="Proteomes" id="UP001627154">
    <property type="component" value="Unassembled WGS sequence"/>
</dbReference>
<proteinExistence type="predicted"/>
<evidence type="ECO:0000313" key="1">
    <source>
        <dbReference type="EMBL" id="KAL3406638.1"/>
    </source>
</evidence>